<dbReference type="CDD" id="cd16321">
    <property type="entry name" value="MraZ_C"/>
    <property type="match status" value="1"/>
</dbReference>
<dbReference type="PANTHER" id="PTHR34701:SF1">
    <property type="entry name" value="TRANSCRIPTIONAL REGULATOR MRAZ"/>
    <property type="match status" value="1"/>
</dbReference>
<comment type="subcellular location">
    <subcellularLocation>
        <location evidence="7">Cytoplasm</location>
        <location evidence="7">Nucleoid</location>
    </subcellularLocation>
</comment>
<dbReference type="InterPro" id="IPR007159">
    <property type="entry name" value="SpoVT-AbrB_dom"/>
</dbReference>
<dbReference type="SUPFAM" id="SSF89447">
    <property type="entry name" value="AbrB/MazE/MraZ-like"/>
    <property type="match status" value="1"/>
</dbReference>
<keyword evidence="2 7" id="KW-0963">Cytoplasm</keyword>
<dbReference type="AlphaFoldDB" id="A0A915YGQ6"/>
<evidence type="ECO:0000256" key="3">
    <source>
        <dbReference type="ARBA" id="ARBA00022737"/>
    </source>
</evidence>
<evidence type="ECO:0000256" key="7">
    <source>
        <dbReference type="HAMAP-Rule" id="MF_01008"/>
    </source>
</evidence>
<dbReference type="GO" id="GO:0005737">
    <property type="term" value="C:cytoplasm"/>
    <property type="evidence" value="ECO:0007669"/>
    <property type="project" value="UniProtKB-UniRule"/>
</dbReference>
<evidence type="ECO:0000256" key="5">
    <source>
        <dbReference type="ARBA" id="ARBA00023125"/>
    </source>
</evidence>
<organism evidence="9 10">
    <name type="scientific">Aureispira anguillae</name>
    <dbReference type="NCBI Taxonomy" id="2864201"/>
    <lineage>
        <taxon>Bacteria</taxon>
        <taxon>Pseudomonadati</taxon>
        <taxon>Bacteroidota</taxon>
        <taxon>Saprospiria</taxon>
        <taxon>Saprospirales</taxon>
        <taxon>Saprospiraceae</taxon>
        <taxon>Aureispira</taxon>
    </lineage>
</organism>
<dbReference type="EMBL" id="AP026867">
    <property type="protein sequence ID" value="BDS12860.1"/>
    <property type="molecule type" value="Genomic_DNA"/>
</dbReference>
<evidence type="ECO:0000256" key="6">
    <source>
        <dbReference type="ARBA" id="ARBA00023163"/>
    </source>
</evidence>
<accession>A0A915YGQ6</accession>
<dbReference type="NCBIfam" id="TIGR00242">
    <property type="entry name" value="division/cell wall cluster transcriptional repressor MraZ"/>
    <property type="match status" value="1"/>
</dbReference>
<dbReference type="Pfam" id="PF02381">
    <property type="entry name" value="MraZ"/>
    <property type="match status" value="2"/>
</dbReference>
<dbReference type="GO" id="GO:0000976">
    <property type="term" value="F:transcription cis-regulatory region binding"/>
    <property type="evidence" value="ECO:0007669"/>
    <property type="project" value="TreeGrafter"/>
</dbReference>
<dbReference type="InterPro" id="IPR035642">
    <property type="entry name" value="MraZ_N"/>
</dbReference>
<evidence type="ECO:0000256" key="4">
    <source>
        <dbReference type="ARBA" id="ARBA00023015"/>
    </source>
</evidence>
<keyword evidence="10" id="KW-1185">Reference proteome</keyword>
<sequence>MIQFLGEYNCKIDAKGRLRLPAPLLKQLGDLAQDGFVLNRGFEKCLVLYPRQAWDTISKDIQKLNQYVKKNRDFVRYFFRGATELELDSNSRLLFPRTLLDYGQVNKELVLFAYFDKIEVWSKENYEALLNDEPMDFDVLAEEVMGNLNGGSQDGEIELS</sequence>
<dbReference type="InterPro" id="IPR020603">
    <property type="entry name" value="MraZ_dom"/>
</dbReference>
<keyword evidence="5 7" id="KW-0238">DNA-binding</keyword>
<dbReference type="InterPro" id="IPR038619">
    <property type="entry name" value="MraZ_sf"/>
</dbReference>
<feature type="domain" description="SpoVT-AbrB" evidence="8">
    <location>
        <begin position="7"/>
        <end position="53"/>
    </location>
</feature>
<keyword evidence="6 7" id="KW-0804">Transcription</keyword>
<comment type="subunit">
    <text evidence="7">Forms oligomers.</text>
</comment>
<protein>
    <recommendedName>
        <fullName evidence="1 7">Transcriptional regulator MraZ</fullName>
    </recommendedName>
</protein>
<evidence type="ECO:0000259" key="8">
    <source>
        <dbReference type="PROSITE" id="PS51740"/>
    </source>
</evidence>
<keyword evidence="4 7" id="KW-0805">Transcription regulation</keyword>
<dbReference type="InterPro" id="IPR037914">
    <property type="entry name" value="SpoVT-AbrB_sf"/>
</dbReference>
<dbReference type="Proteomes" id="UP001060919">
    <property type="component" value="Chromosome"/>
</dbReference>
<feature type="domain" description="SpoVT-AbrB" evidence="8">
    <location>
        <begin position="82"/>
        <end position="125"/>
    </location>
</feature>
<reference evidence="9" key="1">
    <citation type="submission" date="2022-09" db="EMBL/GenBank/DDBJ databases">
        <title>Aureispira anguillicida sp. nov., isolated from Leptocephalus of Japanese eel Anguilla japonica.</title>
        <authorList>
            <person name="Yuasa K."/>
            <person name="Mekata T."/>
            <person name="Ikunari K."/>
        </authorList>
    </citation>
    <scope>NUCLEOTIDE SEQUENCE</scope>
    <source>
        <strain evidence="9">EL160426</strain>
    </source>
</reference>
<proteinExistence type="inferred from homology"/>
<evidence type="ECO:0000313" key="10">
    <source>
        <dbReference type="Proteomes" id="UP001060919"/>
    </source>
</evidence>
<name>A0A915YGQ6_9BACT</name>
<dbReference type="Gene3D" id="3.40.1550.20">
    <property type="entry name" value="Transcriptional regulator MraZ domain"/>
    <property type="match status" value="1"/>
</dbReference>
<comment type="similarity">
    <text evidence="7">Belongs to the MraZ family.</text>
</comment>
<dbReference type="RefSeq" id="WP_264788206.1">
    <property type="nucleotide sequence ID" value="NZ_AP026867.1"/>
</dbReference>
<dbReference type="PANTHER" id="PTHR34701">
    <property type="entry name" value="TRANSCRIPTIONAL REGULATOR MRAZ"/>
    <property type="match status" value="1"/>
</dbReference>
<dbReference type="InterPro" id="IPR035644">
    <property type="entry name" value="MraZ_C"/>
</dbReference>
<dbReference type="PROSITE" id="PS51740">
    <property type="entry name" value="SPOVT_ABRB"/>
    <property type="match status" value="2"/>
</dbReference>
<dbReference type="InterPro" id="IPR003444">
    <property type="entry name" value="MraZ"/>
</dbReference>
<dbReference type="GO" id="GO:2000143">
    <property type="term" value="P:negative regulation of DNA-templated transcription initiation"/>
    <property type="evidence" value="ECO:0007669"/>
    <property type="project" value="TreeGrafter"/>
</dbReference>
<dbReference type="KEGG" id="aup:AsAng_0035850"/>
<dbReference type="HAMAP" id="MF_01008">
    <property type="entry name" value="MraZ"/>
    <property type="match status" value="1"/>
</dbReference>
<evidence type="ECO:0000256" key="1">
    <source>
        <dbReference type="ARBA" id="ARBA00013860"/>
    </source>
</evidence>
<dbReference type="GO" id="GO:0003700">
    <property type="term" value="F:DNA-binding transcription factor activity"/>
    <property type="evidence" value="ECO:0007669"/>
    <property type="project" value="UniProtKB-UniRule"/>
</dbReference>
<evidence type="ECO:0000256" key="2">
    <source>
        <dbReference type="ARBA" id="ARBA00022490"/>
    </source>
</evidence>
<evidence type="ECO:0000313" key="9">
    <source>
        <dbReference type="EMBL" id="BDS12860.1"/>
    </source>
</evidence>
<gene>
    <name evidence="7" type="primary">mraZ</name>
    <name evidence="9" type="ORF">AsAng_0035850</name>
</gene>
<keyword evidence="3" id="KW-0677">Repeat</keyword>
<dbReference type="CDD" id="cd16320">
    <property type="entry name" value="MraZ_N"/>
    <property type="match status" value="1"/>
</dbReference>
<dbReference type="GO" id="GO:0009295">
    <property type="term" value="C:nucleoid"/>
    <property type="evidence" value="ECO:0007669"/>
    <property type="project" value="UniProtKB-SubCell"/>
</dbReference>